<protein>
    <recommendedName>
        <fullName evidence="3">fructose-bisphosphate aldolase</fullName>
        <ecNumber evidence="3">4.1.2.13</ecNumber>
    </recommendedName>
    <alternativeName>
        <fullName evidence="6">Fructose-bisphosphate aldolase class I</fullName>
    </alternativeName>
</protein>
<keyword evidence="4" id="KW-0324">Glycolysis</keyword>
<proteinExistence type="inferred from homology"/>
<evidence type="ECO:0000256" key="5">
    <source>
        <dbReference type="ARBA" id="ARBA00023239"/>
    </source>
</evidence>
<dbReference type="AlphaFoldDB" id="A0A1G2CWX2"/>
<accession>A0A1G2CWX2</accession>
<dbReference type="SUPFAM" id="SSF51569">
    <property type="entry name" value="Aldolase"/>
    <property type="match status" value="1"/>
</dbReference>
<sequence>MNEPLLEAVAKYLVSPGRGILAADESTASANKRFALVNVEQTEENRRLYREILITTPESKRILSGIIFYDETFWQSTKEGKPFKEYCAEAGILPGIKVDEGLVDLPGFPGEKITKGLDGLPERLAKYRDAGAKFAKWRSVIAIGEGIPSDNLIGANAFILARYARLCQDYDIVPIVEPEVLFDGTHTIEECEAVMVRVYDMLFTFLKEYRVYLPGVILKTSMVIPGKDGGREMVVADVALRTVRTLHDHVPHELGGVVFLSGGQTPLQAFSNLNAIAKAGPHPWGVTFSFSRALQDPVLKYWAEHRDDIQGAMSIFAHQLKSVVDARDGNLDTTSLGGDFVSGSQDL</sequence>
<evidence type="ECO:0000313" key="8">
    <source>
        <dbReference type="Proteomes" id="UP000177122"/>
    </source>
</evidence>
<gene>
    <name evidence="7" type="ORF">A2845_03670</name>
</gene>
<reference evidence="7 8" key="1">
    <citation type="journal article" date="2016" name="Nat. Commun.">
        <title>Thousands of microbial genomes shed light on interconnected biogeochemical processes in an aquifer system.</title>
        <authorList>
            <person name="Anantharaman K."/>
            <person name="Brown C.T."/>
            <person name="Hug L.A."/>
            <person name="Sharon I."/>
            <person name="Castelle C.J."/>
            <person name="Probst A.J."/>
            <person name="Thomas B.C."/>
            <person name="Singh A."/>
            <person name="Wilkins M.J."/>
            <person name="Karaoz U."/>
            <person name="Brodie E.L."/>
            <person name="Williams K.H."/>
            <person name="Hubbard S.S."/>
            <person name="Banfield J.F."/>
        </authorList>
    </citation>
    <scope>NUCLEOTIDE SEQUENCE [LARGE SCALE GENOMIC DNA]</scope>
</reference>
<dbReference type="Gene3D" id="3.20.20.70">
    <property type="entry name" value="Aldolase class I"/>
    <property type="match status" value="1"/>
</dbReference>
<comment type="pathway">
    <text evidence="1">Carbohydrate degradation; glycolysis; D-glyceraldehyde 3-phosphate and glycerone phosphate from D-glucose: step 4/4.</text>
</comment>
<dbReference type="InterPro" id="IPR000741">
    <property type="entry name" value="FBA_I"/>
</dbReference>
<dbReference type="Proteomes" id="UP000177122">
    <property type="component" value="Unassembled WGS sequence"/>
</dbReference>
<comment type="caution">
    <text evidence="7">The sequence shown here is derived from an EMBL/GenBank/DDBJ whole genome shotgun (WGS) entry which is preliminary data.</text>
</comment>
<keyword evidence="5" id="KW-0456">Lyase</keyword>
<evidence type="ECO:0000256" key="1">
    <source>
        <dbReference type="ARBA" id="ARBA00004714"/>
    </source>
</evidence>
<dbReference type="NCBIfam" id="NF033379">
    <property type="entry name" value="FrucBisAld_I"/>
    <property type="match status" value="1"/>
</dbReference>
<dbReference type="Pfam" id="PF00274">
    <property type="entry name" value="Glycolytic"/>
    <property type="match status" value="1"/>
</dbReference>
<dbReference type="EMBL" id="MHLI01000006">
    <property type="protein sequence ID" value="OGZ05875.1"/>
    <property type="molecule type" value="Genomic_DNA"/>
</dbReference>
<dbReference type="GO" id="GO:0006096">
    <property type="term" value="P:glycolytic process"/>
    <property type="evidence" value="ECO:0007669"/>
    <property type="project" value="UniProtKB-UniPathway"/>
</dbReference>
<evidence type="ECO:0000256" key="2">
    <source>
        <dbReference type="ARBA" id="ARBA00010387"/>
    </source>
</evidence>
<evidence type="ECO:0000313" key="7">
    <source>
        <dbReference type="EMBL" id="OGZ05875.1"/>
    </source>
</evidence>
<dbReference type="InterPro" id="IPR013785">
    <property type="entry name" value="Aldolase_TIM"/>
</dbReference>
<evidence type="ECO:0000256" key="4">
    <source>
        <dbReference type="ARBA" id="ARBA00023152"/>
    </source>
</evidence>
<dbReference type="PANTHER" id="PTHR11627">
    <property type="entry name" value="FRUCTOSE-BISPHOSPHATE ALDOLASE"/>
    <property type="match status" value="1"/>
</dbReference>
<evidence type="ECO:0000256" key="3">
    <source>
        <dbReference type="ARBA" id="ARBA00013068"/>
    </source>
</evidence>
<dbReference type="GO" id="GO:0004332">
    <property type="term" value="F:fructose-bisphosphate aldolase activity"/>
    <property type="evidence" value="ECO:0007669"/>
    <property type="project" value="UniProtKB-EC"/>
</dbReference>
<name>A0A1G2CWX2_9BACT</name>
<organism evidence="7 8">
    <name type="scientific">Candidatus Lloydbacteria bacterium RIFCSPHIGHO2_01_FULL_49_22</name>
    <dbReference type="NCBI Taxonomy" id="1798658"/>
    <lineage>
        <taxon>Bacteria</taxon>
        <taxon>Candidatus Lloydiibacteriota</taxon>
    </lineage>
</organism>
<dbReference type="EC" id="4.1.2.13" evidence="3"/>
<dbReference type="UniPathway" id="UPA00109">
    <property type="reaction ID" value="UER00183"/>
</dbReference>
<comment type="similarity">
    <text evidence="2">Belongs to the class I fructose-bisphosphate aldolase family.</text>
</comment>
<evidence type="ECO:0000256" key="6">
    <source>
        <dbReference type="ARBA" id="ARBA00029799"/>
    </source>
</evidence>